<gene>
    <name evidence="2" type="ORF">Cvel_19375</name>
</gene>
<sequence>MPAAEKRAKIEELIRNFKKETEAARRGGLDIFNDVSGASGETLWEEEGEDKMSTWESDGAEWMPKEMLSPLRDSPGGISLHYPNRRDSSRPPSLLAAMPPKQSKEPPFLHPSGGVA</sequence>
<accession>A0A0G4FZA1</accession>
<dbReference type="EMBL" id="CDMZ01000735">
    <property type="protein sequence ID" value="CEM20419.1"/>
    <property type="molecule type" value="Genomic_DNA"/>
</dbReference>
<evidence type="ECO:0000313" key="2">
    <source>
        <dbReference type="EMBL" id="CEM20419.1"/>
    </source>
</evidence>
<protein>
    <submittedName>
        <fullName evidence="2">Uncharacterized protein</fullName>
    </submittedName>
</protein>
<name>A0A0G4FZA1_9ALVE</name>
<reference evidence="2" key="1">
    <citation type="submission" date="2014-11" db="EMBL/GenBank/DDBJ databases">
        <authorList>
            <person name="Otto D Thomas"/>
            <person name="Naeem Raeece"/>
        </authorList>
    </citation>
    <scope>NUCLEOTIDE SEQUENCE</scope>
</reference>
<feature type="region of interest" description="Disordered" evidence="1">
    <location>
        <begin position="67"/>
        <end position="116"/>
    </location>
</feature>
<dbReference type="VEuPathDB" id="CryptoDB:Cvel_19375"/>
<organism evidence="2">
    <name type="scientific">Chromera velia CCMP2878</name>
    <dbReference type="NCBI Taxonomy" id="1169474"/>
    <lineage>
        <taxon>Eukaryota</taxon>
        <taxon>Sar</taxon>
        <taxon>Alveolata</taxon>
        <taxon>Colpodellida</taxon>
        <taxon>Chromeraceae</taxon>
        <taxon>Chromera</taxon>
    </lineage>
</organism>
<evidence type="ECO:0000256" key="1">
    <source>
        <dbReference type="SAM" id="MobiDB-lite"/>
    </source>
</evidence>
<proteinExistence type="predicted"/>
<dbReference type="AlphaFoldDB" id="A0A0G4FZA1"/>